<reference evidence="1" key="1">
    <citation type="submission" date="2014-11" db="EMBL/GenBank/DDBJ databases">
        <authorList>
            <person name="Amaro Gonzalez C."/>
        </authorList>
    </citation>
    <scope>NUCLEOTIDE SEQUENCE</scope>
</reference>
<name>A0A0E9TZZ2_ANGAN</name>
<proteinExistence type="predicted"/>
<dbReference type="EMBL" id="GBXM01049520">
    <property type="protein sequence ID" value="JAH59057.1"/>
    <property type="molecule type" value="Transcribed_RNA"/>
</dbReference>
<organism evidence="1">
    <name type="scientific">Anguilla anguilla</name>
    <name type="common">European freshwater eel</name>
    <name type="synonym">Muraena anguilla</name>
    <dbReference type="NCBI Taxonomy" id="7936"/>
    <lineage>
        <taxon>Eukaryota</taxon>
        <taxon>Metazoa</taxon>
        <taxon>Chordata</taxon>
        <taxon>Craniata</taxon>
        <taxon>Vertebrata</taxon>
        <taxon>Euteleostomi</taxon>
        <taxon>Actinopterygii</taxon>
        <taxon>Neopterygii</taxon>
        <taxon>Teleostei</taxon>
        <taxon>Anguilliformes</taxon>
        <taxon>Anguillidae</taxon>
        <taxon>Anguilla</taxon>
    </lineage>
</organism>
<reference evidence="1" key="2">
    <citation type="journal article" date="2015" name="Fish Shellfish Immunol.">
        <title>Early steps in the European eel (Anguilla anguilla)-Vibrio vulnificus interaction in the gills: Role of the RtxA13 toxin.</title>
        <authorList>
            <person name="Callol A."/>
            <person name="Pajuelo D."/>
            <person name="Ebbesson L."/>
            <person name="Teles M."/>
            <person name="MacKenzie S."/>
            <person name="Amaro C."/>
        </authorList>
    </citation>
    <scope>NUCLEOTIDE SEQUENCE</scope>
</reference>
<protein>
    <submittedName>
        <fullName evidence="1">Uncharacterized protein</fullName>
    </submittedName>
</protein>
<evidence type="ECO:0000313" key="1">
    <source>
        <dbReference type="EMBL" id="JAH59057.1"/>
    </source>
</evidence>
<accession>A0A0E9TZZ2</accession>
<dbReference type="AlphaFoldDB" id="A0A0E9TZZ2"/>
<sequence length="37" mass="3784">MLKVVTADICFQTITSSAAHSAIPASHDAQGECLPLG</sequence>